<gene>
    <name evidence="1" type="primary">VTC4</name>
    <name evidence="1" type="ORF">SPIL2461_LOCUS19943</name>
</gene>
<evidence type="ECO:0000313" key="2">
    <source>
        <dbReference type="Proteomes" id="UP000649617"/>
    </source>
</evidence>
<name>A0A812WTE8_SYMPI</name>
<dbReference type="AlphaFoldDB" id="A0A812WTE8"/>
<accession>A0A812WTE8</accession>
<reference evidence="1" key="1">
    <citation type="submission" date="2021-02" db="EMBL/GenBank/DDBJ databases">
        <authorList>
            <person name="Dougan E. K."/>
            <person name="Rhodes N."/>
            <person name="Thang M."/>
            <person name="Chan C."/>
        </authorList>
    </citation>
    <scope>NUCLEOTIDE SEQUENCE</scope>
</reference>
<keyword evidence="2" id="KW-1185">Reference proteome</keyword>
<proteinExistence type="predicted"/>
<dbReference type="OrthoDB" id="475342at2759"/>
<comment type="caution">
    <text evidence="1">The sequence shown here is derived from an EMBL/GenBank/DDBJ whole genome shotgun (WGS) entry which is preliminary data.</text>
</comment>
<evidence type="ECO:0000313" key="1">
    <source>
        <dbReference type="EMBL" id="CAE7706352.1"/>
    </source>
</evidence>
<sequence length="350" mass="38839">MNSPLSSSATVELRKTDVAIEIPEFQLDLQRKGNISRLKEFYLRRLSQSETAAVSRLRAKSATFSSPRWSPRTSANDIEWDIASNKGFSKASETGSSDFQLSPTSDLRECTKAVPQKSMVELDAKLGTVMAALESRILNCLEPNAMRHLKQLRHHLETALRWTSPDLTLLGEQTAQQVKQLNGTARVLAPGVYVFSKRAEHLIIQKERFLKKMAKKLAGNGACGGSRTYYSADMPDWRLPASQYRTESTVVSEMDSDYGTGTVYADTVITWDGPDVGNIQEANDYLASKNEDEQRRWFYSQCLAAKMSAADQDKARKVLISDLYLKVKAAALPVGSWATFINGELAPATA</sequence>
<dbReference type="Proteomes" id="UP000649617">
    <property type="component" value="Unassembled WGS sequence"/>
</dbReference>
<organism evidence="1 2">
    <name type="scientific">Symbiodinium pilosum</name>
    <name type="common">Dinoflagellate</name>
    <dbReference type="NCBI Taxonomy" id="2952"/>
    <lineage>
        <taxon>Eukaryota</taxon>
        <taxon>Sar</taxon>
        <taxon>Alveolata</taxon>
        <taxon>Dinophyceae</taxon>
        <taxon>Suessiales</taxon>
        <taxon>Symbiodiniaceae</taxon>
        <taxon>Symbiodinium</taxon>
    </lineage>
</organism>
<dbReference type="EMBL" id="CAJNIZ010044970">
    <property type="protein sequence ID" value="CAE7706352.1"/>
    <property type="molecule type" value="Genomic_DNA"/>
</dbReference>
<protein>
    <submittedName>
        <fullName evidence="1">VTC4 protein</fullName>
    </submittedName>
</protein>